<name>A0A133VME0_9EURY</name>
<dbReference type="InterPro" id="IPR050855">
    <property type="entry name" value="NDM-1-like"/>
</dbReference>
<dbReference type="Gene3D" id="3.60.15.10">
    <property type="entry name" value="Ribonuclease Z/Hydroxyacylglutathione hydrolase-like"/>
    <property type="match status" value="1"/>
</dbReference>
<evidence type="ECO:0000259" key="1">
    <source>
        <dbReference type="SMART" id="SM00849"/>
    </source>
</evidence>
<reference evidence="2 3" key="1">
    <citation type="journal article" date="2016" name="Sci. Rep.">
        <title>Metabolic traits of an uncultured archaeal lineage -MSBL1- from brine pools of the Red Sea.</title>
        <authorList>
            <person name="Mwirichia R."/>
            <person name="Alam I."/>
            <person name="Rashid M."/>
            <person name="Vinu M."/>
            <person name="Ba-Alawi W."/>
            <person name="Anthony Kamau A."/>
            <person name="Kamanda Ngugi D."/>
            <person name="Goker M."/>
            <person name="Klenk H.P."/>
            <person name="Bajic V."/>
            <person name="Stingl U."/>
        </authorList>
    </citation>
    <scope>NUCLEOTIDE SEQUENCE [LARGE SCALE GENOMIC DNA]</scope>
    <source>
        <strain evidence="2">SCGC-AAA382K21</strain>
    </source>
</reference>
<dbReference type="CDD" id="cd06262">
    <property type="entry name" value="metallo-hydrolase-like_MBL-fold"/>
    <property type="match status" value="1"/>
</dbReference>
<keyword evidence="3" id="KW-1185">Reference proteome</keyword>
<sequence length="213" mass="23440">MKVDWIEGQGFDSNIFLIKNDKIVLVDAGTGLNSKRVDQKFREFGIKPEEIDILVNTHCHVDHSGGDSNILEASNCELMTSKPAAEALRTADGEATLGRRFGLKIEPLEVSRVLEEGDEIELGKSTLKILSTPGHSNGSISLYEPREKALFSGDVVFRGGIGRTDFPTSDPRAMKKSLQKLSKLDVEKLYPGHGPIAEEDAKKHLEFALNFFG</sequence>
<dbReference type="InterPro" id="IPR036866">
    <property type="entry name" value="RibonucZ/Hydroxyglut_hydro"/>
</dbReference>
<gene>
    <name evidence="2" type="ORF">AKJ54_00060</name>
</gene>
<proteinExistence type="predicted"/>
<dbReference type="Pfam" id="PF00753">
    <property type="entry name" value="Lactamase_B"/>
    <property type="match status" value="1"/>
</dbReference>
<feature type="domain" description="Metallo-beta-lactamase" evidence="1">
    <location>
        <begin position="12"/>
        <end position="193"/>
    </location>
</feature>
<protein>
    <recommendedName>
        <fullName evidence="1">Metallo-beta-lactamase domain-containing protein</fullName>
    </recommendedName>
</protein>
<dbReference type="PANTHER" id="PTHR42951">
    <property type="entry name" value="METALLO-BETA-LACTAMASE DOMAIN-CONTAINING"/>
    <property type="match status" value="1"/>
</dbReference>
<evidence type="ECO:0000313" key="2">
    <source>
        <dbReference type="EMBL" id="KXB07577.1"/>
    </source>
</evidence>
<dbReference type="SMART" id="SM00849">
    <property type="entry name" value="Lactamase_B"/>
    <property type="match status" value="1"/>
</dbReference>
<dbReference type="EMBL" id="LHYH01000001">
    <property type="protein sequence ID" value="KXB07577.1"/>
    <property type="molecule type" value="Genomic_DNA"/>
</dbReference>
<organism evidence="2 3">
    <name type="scientific">candidate division MSBL1 archaeon SCGC-AAA382K21</name>
    <dbReference type="NCBI Taxonomy" id="1698283"/>
    <lineage>
        <taxon>Archaea</taxon>
        <taxon>Methanobacteriati</taxon>
        <taxon>Methanobacteriota</taxon>
        <taxon>candidate division MSBL1</taxon>
    </lineage>
</organism>
<dbReference type="InterPro" id="IPR001279">
    <property type="entry name" value="Metallo-B-lactamas"/>
</dbReference>
<dbReference type="AlphaFoldDB" id="A0A133VME0"/>
<evidence type="ECO:0000313" key="3">
    <source>
        <dbReference type="Proteomes" id="UP000070504"/>
    </source>
</evidence>
<dbReference type="Proteomes" id="UP000070504">
    <property type="component" value="Unassembled WGS sequence"/>
</dbReference>
<accession>A0A133VME0</accession>
<comment type="caution">
    <text evidence="2">The sequence shown here is derived from an EMBL/GenBank/DDBJ whole genome shotgun (WGS) entry which is preliminary data.</text>
</comment>
<dbReference type="SUPFAM" id="SSF56281">
    <property type="entry name" value="Metallo-hydrolase/oxidoreductase"/>
    <property type="match status" value="1"/>
</dbReference>
<dbReference type="PANTHER" id="PTHR42951:SF4">
    <property type="entry name" value="ACYL-COENZYME A THIOESTERASE MBLAC2"/>
    <property type="match status" value="1"/>
</dbReference>